<dbReference type="AlphaFoldDB" id="A0A2H9N1M7"/>
<evidence type="ECO:0000313" key="2">
    <source>
        <dbReference type="EMBL" id="PIW91469.1"/>
    </source>
</evidence>
<gene>
    <name evidence="2" type="ORF">COZ90_00640</name>
</gene>
<name>A0A2H9N1M7_9BACT</name>
<comment type="caution">
    <text evidence="2">The sequence shown here is derived from an EMBL/GenBank/DDBJ whole genome shotgun (WGS) entry which is preliminary data.</text>
</comment>
<keyword evidence="1" id="KW-1133">Transmembrane helix</keyword>
<feature type="transmembrane region" description="Helical" evidence="1">
    <location>
        <begin position="6"/>
        <end position="26"/>
    </location>
</feature>
<reference evidence="3" key="1">
    <citation type="submission" date="2017-09" db="EMBL/GenBank/DDBJ databases">
        <title>Depth-based differentiation of microbial function through sediment-hosted aquifers and enrichment of novel symbionts in the deep terrestrial subsurface.</title>
        <authorList>
            <person name="Probst A.J."/>
            <person name="Ladd B."/>
            <person name="Jarett J.K."/>
            <person name="Geller-Mcgrath D.E."/>
            <person name="Sieber C.M.K."/>
            <person name="Emerson J.B."/>
            <person name="Anantharaman K."/>
            <person name="Thomas B.C."/>
            <person name="Malmstrom R."/>
            <person name="Stieglmeier M."/>
            <person name="Klingl A."/>
            <person name="Woyke T."/>
            <person name="Ryan C.M."/>
            <person name="Banfield J.F."/>
        </authorList>
    </citation>
    <scope>NUCLEOTIDE SEQUENCE [LARGE SCALE GENOMIC DNA]</scope>
</reference>
<organism evidence="2 3">
    <name type="scientific">Candidatus Nealsonbacteria bacterium CG_4_8_14_3_um_filter_37_36</name>
    <dbReference type="NCBI Taxonomy" id="1974688"/>
    <lineage>
        <taxon>Bacteria</taxon>
        <taxon>Candidatus Nealsoniibacteriota</taxon>
    </lineage>
</organism>
<feature type="transmembrane region" description="Helical" evidence="1">
    <location>
        <begin position="145"/>
        <end position="164"/>
    </location>
</feature>
<evidence type="ECO:0000313" key="3">
    <source>
        <dbReference type="Proteomes" id="UP000236840"/>
    </source>
</evidence>
<feature type="transmembrane region" description="Helical" evidence="1">
    <location>
        <begin position="176"/>
        <end position="198"/>
    </location>
</feature>
<evidence type="ECO:0000256" key="1">
    <source>
        <dbReference type="SAM" id="Phobius"/>
    </source>
</evidence>
<proteinExistence type="predicted"/>
<protein>
    <recommendedName>
        <fullName evidence="4">Histidine kinase N-terminal 7TM region domain-containing protein</fullName>
    </recommendedName>
</protein>
<dbReference type="EMBL" id="PFHJ01000016">
    <property type="protein sequence ID" value="PIW91469.1"/>
    <property type="molecule type" value="Genomic_DNA"/>
</dbReference>
<keyword evidence="1" id="KW-0812">Transmembrane</keyword>
<feature type="transmembrane region" description="Helical" evidence="1">
    <location>
        <begin position="204"/>
        <end position="225"/>
    </location>
</feature>
<evidence type="ECO:0008006" key="4">
    <source>
        <dbReference type="Google" id="ProtNLM"/>
    </source>
</evidence>
<sequence>MAFSYTGLAYLLGFFAIGLLTYRFFQYWQREKTTTSKLFFYFTGALALFMLITAVGGLFFARNTLILRWVVILAAFVQGLAFAVIAYLILYLKVPRISPWIGFTTLFLLGLATTILTALTPFYPYLELNGGINWDVQHNQPLVDIFRFFLFLITFIPLIVILIQQMKTSENPTVKARVFGISLALFFGILIGLFDFLLETVLKLPSISSDIAMGFLSVIVLILVFRTQKPPPSPYVKKVYE</sequence>
<keyword evidence="1" id="KW-0472">Membrane</keyword>
<feature type="transmembrane region" description="Helical" evidence="1">
    <location>
        <begin position="103"/>
        <end position="125"/>
    </location>
</feature>
<dbReference type="Proteomes" id="UP000236840">
    <property type="component" value="Unassembled WGS sequence"/>
</dbReference>
<accession>A0A2H9N1M7</accession>
<feature type="transmembrane region" description="Helical" evidence="1">
    <location>
        <begin position="38"/>
        <end position="60"/>
    </location>
</feature>
<feature type="transmembrane region" description="Helical" evidence="1">
    <location>
        <begin position="66"/>
        <end position="91"/>
    </location>
</feature>